<dbReference type="STRING" id="708187.A0A1Q8RR41"/>
<feature type="region of interest" description="Disordered" evidence="1">
    <location>
        <begin position="1"/>
        <end position="61"/>
    </location>
</feature>
<dbReference type="OrthoDB" id="5336357at2759"/>
<organism evidence="2 3">
    <name type="scientific">Colletotrichum chlorophyti</name>
    <dbReference type="NCBI Taxonomy" id="708187"/>
    <lineage>
        <taxon>Eukaryota</taxon>
        <taxon>Fungi</taxon>
        <taxon>Dikarya</taxon>
        <taxon>Ascomycota</taxon>
        <taxon>Pezizomycotina</taxon>
        <taxon>Sordariomycetes</taxon>
        <taxon>Hypocreomycetidae</taxon>
        <taxon>Glomerellales</taxon>
        <taxon>Glomerellaceae</taxon>
        <taxon>Colletotrichum</taxon>
    </lineage>
</organism>
<proteinExistence type="predicted"/>
<keyword evidence="3" id="KW-1185">Reference proteome</keyword>
<evidence type="ECO:0000256" key="1">
    <source>
        <dbReference type="SAM" id="MobiDB-lite"/>
    </source>
</evidence>
<evidence type="ECO:0000313" key="3">
    <source>
        <dbReference type="Proteomes" id="UP000186583"/>
    </source>
</evidence>
<dbReference type="AlphaFoldDB" id="A0A1Q8RR41"/>
<feature type="compositionally biased region" description="Polar residues" evidence="1">
    <location>
        <begin position="11"/>
        <end position="21"/>
    </location>
</feature>
<dbReference type="Proteomes" id="UP000186583">
    <property type="component" value="Unassembled WGS sequence"/>
</dbReference>
<protein>
    <submittedName>
        <fullName evidence="2">Uncharacterized protein</fullName>
    </submittedName>
</protein>
<comment type="caution">
    <text evidence="2">The sequence shown here is derived from an EMBL/GenBank/DDBJ whole genome shotgun (WGS) entry which is preliminary data.</text>
</comment>
<name>A0A1Q8RR41_9PEZI</name>
<feature type="region of interest" description="Disordered" evidence="1">
    <location>
        <begin position="86"/>
        <end position="108"/>
    </location>
</feature>
<gene>
    <name evidence="2" type="ORF">CCHL11_07876</name>
</gene>
<accession>A0A1Q8RR41</accession>
<dbReference type="EMBL" id="MPGH01000109">
    <property type="protein sequence ID" value="OLN86795.1"/>
    <property type="molecule type" value="Genomic_DNA"/>
</dbReference>
<feature type="compositionally biased region" description="Low complexity" evidence="1">
    <location>
        <begin position="22"/>
        <end position="33"/>
    </location>
</feature>
<evidence type="ECO:0000313" key="2">
    <source>
        <dbReference type="EMBL" id="OLN86795.1"/>
    </source>
</evidence>
<reference evidence="2 3" key="1">
    <citation type="submission" date="2016-11" db="EMBL/GenBank/DDBJ databases">
        <title>Draft Genome Assembly of Colletotrichum chlorophyti a pathogen of herbaceous plants.</title>
        <authorList>
            <person name="Gan P."/>
            <person name="Narusaka M."/>
            <person name="Tsushima A."/>
            <person name="Narusaka Y."/>
            <person name="Takano Y."/>
            <person name="Shirasu K."/>
        </authorList>
    </citation>
    <scope>NUCLEOTIDE SEQUENCE [LARGE SCALE GENOMIC DNA]</scope>
    <source>
        <strain evidence="2 3">NTL11</strain>
    </source>
</reference>
<sequence>MAFKRKRSDSELFNQFTSPARSDSSVDSFDFPVSPSPSFPRAYVTPSHLPSRTMKRFRDNRPSADEIHQRTLNMLYSAQQQNQDLAHTNPHNSIPAPSPAPAASSSQKSLHSFWNIKSAAPATTMSTPSTTNQMALDPPSCEDCGAGLGSSGGAADGMDVDDGYDYGQAGHSCGACGKHVCSHCSITNLGEQRRCLQCAGRKPCGAAGGLGWTTSSLRIC</sequence>